<dbReference type="InterPro" id="IPR002104">
    <property type="entry name" value="Integrase_catalytic"/>
</dbReference>
<keyword evidence="8 9" id="KW-0131">Cell cycle</keyword>
<feature type="domain" description="Tyr recombinase" evidence="10">
    <location>
        <begin position="106"/>
        <end position="289"/>
    </location>
</feature>
<keyword evidence="2 9" id="KW-0963">Cytoplasm</keyword>
<dbReference type="EMBL" id="JXAL01000033">
    <property type="protein sequence ID" value="KIL34435.1"/>
    <property type="molecule type" value="Genomic_DNA"/>
</dbReference>
<dbReference type="InterPro" id="IPR023009">
    <property type="entry name" value="Tyrosine_recombinase_XerC/XerD"/>
</dbReference>
<keyword evidence="6 9" id="KW-0238">DNA-binding</keyword>
<comment type="caution">
    <text evidence="9">Lacks conserved residue(s) required for the propagation of feature annotation.</text>
</comment>
<keyword evidence="13" id="KW-1185">Reference proteome</keyword>
<feature type="domain" description="Core-binding (CB)" evidence="11">
    <location>
        <begin position="1"/>
        <end position="85"/>
    </location>
</feature>
<keyword evidence="5 9" id="KW-0229">DNA integration</keyword>
<dbReference type="Proteomes" id="UP000054526">
    <property type="component" value="Unassembled WGS sequence"/>
</dbReference>
<evidence type="ECO:0000256" key="5">
    <source>
        <dbReference type="ARBA" id="ARBA00022908"/>
    </source>
</evidence>
<dbReference type="PANTHER" id="PTHR30349:SF81">
    <property type="entry name" value="TYROSINE RECOMBINASE XERC"/>
    <property type="match status" value="1"/>
</dbReference>
<evidence type="ECO:0000256" key="9">
    <source>
        <dbReference type="HAMAP-Rule" id="MF_01808"/>
    </source>
</evidence>
<name>A0ABR5A1L3_9BACL</name>
<feature type="active site" description="O-(3'-phospho-DNA)-tyrosine intermediate" evidence="9">
    <location>
        <position position="276"/>
    </location>
</feature>
<dbReference type="InterPro" id="IPR050090">
    <property type="entry name" value="Tyrosine_recombinase_XerCD"/>
</dbReference>
<evidence type="ECO:0000256" key="8">
    <source>
        <dbReference type="ARBA" id="ARBA00023306"/>
    </source>
</evidence>
<proteinExistence type="inferred from homology"/>
<evidence type="ECO:0000256" key="7">
    <source>
        <dbReference type="ARBA" id="ARBA00023172"/>
    </source>
</evidence>
<feature type="active site" evidence="9">
    <location>
        <position position="146"/>
    </location>
</feature>
<evidence type="ECO:0000256" key="4">
    <source>
        <dbReference type="ARBA" id="ARBA00022829"/>
    </source>
</evidence>
<sequence>MQSWLQPFAAYLIEKRGVAPSTGQSYQSDMADFLAYTDLQQIREPDELKPHHITAYLNELRQQGRSTATISRRMVTIRTFCKFLALERAVSYNPAMQLESPKADKKTPAVLTSSQLDKLLQLPDTAKEHGLRDRAILEVLYATGLRVSEMTSLNVEHVRLDMGFLLCLGSGGRERMVPIGSHGAFWVTRYLKDARGRLLYDAETEQDALFVNAAGRRLTRQGFWKIIKKYADQLGVQMTPHTLRHSFAAHMLENGADVRAVQEMMGHSAPSSTQIYQAAAKLKIKEVYDRSHPRARSD</sequence>
<dbReference type="InterPro" id="IPR013762">
    <property type="entry name" value="Integrase-like_cat_sf"/>
</dbReference>
<comment type="subunit">
    <text evidence="9">Forms a cyclic heterotetrameric complex composed of two molecules of XerC and two molecules of XerD.</text>
</comment>
<reference evidence="12 13" key="1">
    <citation type="submission" date="2014-12" db="EMBL/GenBank/DDBJ databases">
        <title>Draft genome sequence of Cohnella kolymensis strain B-2846.</title>
        <authorList>
            <person name="Karlyshev A.V."/>
            <person name="Kudryashova E.B."/>
        </authorList>
    </citation>
    <scope>NUCLEOTIDE SEQUENCE [LARGE SCALE GENOMIC DNA]</scope>
    <source>
        <strain evidence="12 13">VKM B-2846</strain>
    </source>
</reference>
<dbReference type="InterPro" id="IPR004107">
    <property type="entry name" value="Integrase_SAM-like_N"/>
</dbReference>
<dbReference type="NCBIfam" id="NF001399">
    <property type="entry name" value="PRK00283.1"/>
    <property type="match status" value="1"/>
</dbReference>
<dbReference type="HAMAP" id="MF_01808">
    <property type="entry name" value="Recomb_XerC_XerD"/>
    <property type="match status" value="1"/>
</dbReference>
<dbReference type="InterPro" id="IPR044068">
    <property type="entry name" value="CB"/>
</dbReference>
<comment type="function">
    <text evidence="9">Site-specific tyrosine recombinase, which acts by catalyzing the cutting and rejoining of the recombining DNA molecules. The XerC-XerD complex is essential to convert dimers of the bacterial chromosome into monomers to permit their segregation at cell division. It also contributes to the segregational stability of plasmids.</text>
</comment>
<dbReference type="InterPro" id="IPR011010">
    <property type="entry name" value="DNA_brk_join_enz"/>
</dbReference>
<comment type="caution">
    <text evidence="12">The sequence shown here is derived from an EMBL/GenBank/DDBJ whole genome shotgun (WGS) entry which is preliminary data.</text>
</comment>
<dbReference type="Gene3D" id="1.10.443.10">
    <property type="entry name" value="Intergrase catalytic core"/>
    <property type="match status" value="1"/>
</dbReference>
<evidence type="ECO:0000259" key="11">
    <source>
        <dbReference type="PROSITE" id="PS51900"/>
    </source>
</evidence>
<comment type="similarity">
    <text evidence="9">Belongs to the 'phage' integrase family. XerC subfamily.</text>
</comment>
<dbReference type="Pfam" id="PF00589">
    <property type="entry name" value="Phage_integrase"/>
    <property type="match status" value="1"/>
</dbReference>
<feature type="active site" evidence="9">
    <location>
        <position position="241"/>
    </location>
</feature>
<keyword evidence="4 9" id="KW-0159">Chromosome partition</keyword>
<evidence type="ECO:0000256" key="3">
    <source>
        <dbReference type="ARBA" id="ARBA00022618"/>
    </source>
</evidence>
<dbReference type="Gene3D" id="1.10.150.130">
    <property type="match status" value="1"/>
</dbReference>
<dbReference type="PANTHER" id="PTHR30349">
    <property type="entry name" value="PHAGE INTEGRASE-RELATED"/>
    <property type="match status" value="1"/>
</dbReference>
<feature type="active site" evidence="9">
    <location>
        <position position="267"/>
    </location>
</feature>
<feature type="active site" evidence="9">
    <location>
        <position position="244"/>
    </location>
</feature>
<dbReference type="PROSITE" id="PS51898">
    <property type="entry name" value="TYR_RECOMBINASE"/>
    <property type="match status" value="1"/>
</dbReference>
<dbReference type="RefSeq" id="WP_041067566.1">
    <property type="nucleotide sequence ID" value="NZ_JXAL01000033.1"/>
</dbReference>
<evidence type="ECO:0000256" key="1">
    <source>
        <dbReference type="ARBA" id="ARBA00004496"/>
    </source>
</evidence>
<comment type="subcellular location">
    <subcellularLocation>
        <location evidence="1 9">Cytoplasm</location>
    </subcellularLocation>
</comment>
<organism evidence="12 13">
    <name type="scientific">Cohnella kolymensis</name>
    <dbReference type="NCBI Taxonomy" id="1590652"/>
    <lineage>
        <taxon>Bacteria</taxon>
        <taxon>Bacillati</taxon>
        <taxon>Bacillota</taxon>
        <taxon>Bacilli</taxon>
        <taxon>Bacillales</taxon>
        <taxon>Paenibacillaceae</taxon>
        <taxon>Cohnella</taxon>
    </lineage>
</organism>
<evidence type="ECO:0000256" key="6">
    <source>
        <dbReference type="ARBA" id="ARBA00023125"/>
    </source>
</evidence>
<dbReference type="InterPro" id="IPR010998">
    <property type="entry name" value="Integrase_recombinase_N"/>
</dbReference>
<evidence type="ECO:0000259" key="10">
    <source>
        <dbReference type="PROSITE" id="PS51898"/>
    </source>
</evidence>
<evidence type="ECO:0000313" key="12">
    <source>
        <dbReference type="EMBL" id="KIL34435.1"/>
    </source>
</evidence>
<accession>A0ABR5A1L3</accession>
<dbReference type="CDD" id="cd00798">
    <property type="entry name" value="INT_XerDC_C"/>
    <property type="match status" value="1"/>
</dbReference>
<evidence type="ECO:0000256" key="2">
    <source>
        <dbReference type="ARBA" id="ARBA00022490"/>
    </source>
</evidence>
<evidence type="ECO:0000313" key="13">
    <source>
        <dbReference type="Proteomes" id="UP000054526"/>
    </source>
</evidence>
<keyword evidence="3 9" id="KW-0132">Cell division</keyword>
<dbReference type="Pfam" id="PF02899">
    <property type="entry name" value="Phage_int_SAM_1"/>
    <property type="match status" value="1"/>
</dbReference>
<dbReference type="PROSITE" id="PS51900">
    <property type="entry name" value="CB"/>
    <property type="match status" value="1"/>
</dbReference>
<dbReference type="SUPFAM" id="SSF56349">
    <property type="entry name" value="DNA breaking-rejoining enzymes"/>
    <property type="match status" value="1"/>
</dbReference>
<keyword evidence="7 9" id="KW-0233">DNA recombination</keyword>
<protein>
    <recommendedName>
        <fullName evidence="9">Tyrosine recombinase XerC</fullName>
    </recommendedName>
</protein>
<gene>
    <name evidence="9" type="primary">xerC</name>
    <name evidence="12" type="ORF">SD71_19715</name>
</gene>